<gene>
    <name evidence="1" type="ORF">RPERSI_LOCUS32685</name>
</gene>
<feature type="non-terminal residue" evidence="1">
    <location>
        <position position="43"/>
    </location>
</feature>
<accession>A0ACA9SLE6</accession>
<reference evidence="1" key="1">
    <citation type="submission" date="2021-06" db="EMBL/GenBank/DDBJ databases">
        <authorList>
            <person name="Kallberg Y."/>
            <person name="Tangrot J."/>
            <person name="Rosling A."/>
        </authorList>
    </citation>
    <scope>NUCLEOTIDE SEQUENCE</scope>
    <source>
        <strain evidence="1">MA461A</strain>
    </source>
</reference>
<dbReference type="Proteomes" id="UP000789920">
    <property type="component" value="Unassembled WGS sequence"/>
</dbReference>
<evidence type="ECO:0000313" key="2">
    <source>
        <dbReference type="Proteomes" id="UP000789920"/>
    </source>
</evidence>
<organism evidence="1 2">
    <name type="scientific">Racocetra persica</name>
    <dbReference type="NCBI Taxonomy" id="160502"/>
    <lineage>
        <taxon>Eukaryota</taxon>
        <taxon>Fungi</taxon>
        <taxon>Fungi incertae sedis</taxon>
        <taxon>Mucoromycota</taxon>
        <taxon>Glomeromycotina</taxon>
        <taxon>Glomeromycetes</taxon>
        <taxon>Diversisporales</taxon>
        <taxon>Gigasporaceae</taxon>
        <taxon>Racocetra</taxon>
    </lineage>
</organism>
<protein>
    <submittedName>
        <fullName evidence="1">4422_t:CDS:1</fullName>
    </submittedName>
</protein>
<keyword evidence="2" id="KW-1185">Reference proteome</keyword>
<sequence length="43" mass="4974">ISYINILKEVLSSRRSNIFELLEALSKHDIFEKFEAFADSDIA</sequence>
<evidence type="ECO:0000313" key="1">
    <source>
        <dbReference type="EMBL" id="CAG8843266.1"/>
    </source>
</evidence>
<dbReference type="EMBL" id="CAJVQC010137620">
    <property type="protein sequence ID" value="CAG8843266.1"/>
    <property type="molecule type" value="Genomic_DNA"/>
</dbReference>
<name>A0ACA9SLE6_9GLOM</name>
<comment type="caution">
    <text evidence="1">The sequence shown here is derived from an EMBL/GenBank/DDBJ whole genome shotgun (WGS) entry which is preliminary data.</text>
</comment>
<proteinExistence type="predicted"/>
<feature type="non-terminal residue" evidence="1">
    <location>
        <position position="1"/>
    </location>
</feature>